<dbReference type="PANTHER" id="PTHR38791">
    <property type="entry name" value="ZN(II)2CYS6 TRANSCRIPTION FACTOR (EUROFUNG)-RELATED-RELATED"/>
    <property type="match status" value="1"/>
</dbReference>
<keyword evidence="2" id="KW-1185">Reference proteome</keyword>
<name>A0A8J2N8Y5_9PLEO</name>
<dbReference type="AlphaFoldDB" id="A0A8J2N8Y5"/>
<dbReference type="RefSeq" id="XP_043173037.1">
    <property type="nucleotide sequence ID" value="XM_043317102.1"/>
</dbReference>
<gene>
    <name evidence="1" type="ORF">ALTATR162_LOCUS9468</name>
</gene>
<sequence>MSLLNYLPRFYARTGYSDSALSQICAAVGLVGLVNKAYNKDMLSAATNNYGAAIRTVNTALLCTKIAVKDCTVASIYLAAMFEALILPRRAGMDNAGIHLAGAVLVAHLILKQRKQTDVTIKLCNTLMKTVIMNCWIQEVPLPPNFVDFKRLVEQKAERVMVYDSFLDIIMSLVQFKQEYQDATKADPMAIVQRALTIDANLDEYARELALKAPFETHQLSNADDSRLAHKGYYRCELLL</sequence>
<dbReference type="PANTHER" id="PTHR38791:SF1">
    <property type="entry name" value="TRANSCRIPTION FACTOR, PUTATIVE-RELATED"/>
    <property type="match status" value="1"/>
</dbReference>
<accession>A0A8J2N8Y5</accession>
<protein>
    <submittedName>
        <fullName evidence="1">Uncharacterized protein</fullName>
    </submittedName>
</protein>
<organism evidence="1 2">
    <name type="scientific">Alternaria atra</name>
    <dbReference type="NCBI Taxonomy" id="119953"/>
    <lineage>
        <taxon>Eukaryota</taxon>
        <taxon>Fungi</taxon>
        <taxon>Dikarya</taxon>
        <taxon>Ascomycota</taxon>
        <taxon>Pezizomycotina</taxon>
        <taxon>Dothideomycetes</taxon>
        <taxon>Pleosporomycetidae</taxon>
        <taxon>Pleosporales</taxon>
        <taxon>Pleosporineae</taxon>
        <taxon>Pleosporaceae</taxon>
        <taxon>Alternaria</taxon>
        <taxon>Alternaria sect. Ulocladioides</taxon>
    </lineage>
</organism>
<dbReference type="EMBL" id="CAJRGZ010000025">
    <property type="protein sequence ID" value="CAG5180850.1"/>
    <property type="molecule type" value="Genomic_DNA"/>
</dbReference>
<evidence type="ECO:0000313" key="2">
    <source>
        <dbReference type="Proteomes" id="UP000676310"/>
    </source>
</evidence>
<dbReference type="GeneID" id="67021692"/>
<comment type="caution">
    <text evidence="1">The sequence shown here is derived from an EMBL/GenBank/DDBJ whole genome shotgun (WGS) entry which is preliminary data.</text>
</comment>
<proteinExistence type="predicted"/>
<dbReference type="Proteomes" id="UP000676310">
    <property type="component" value="Unassembled WGS sequence"/>
</dbReference>
<evidence type="ECO:0000313" key="1">
    <source>
        <dbReference type="EMBL" id="CAG5180850.1"/>
    </source>
</evidence>
<reference evidence="1" key="1">
    <citation type="submission" date="2021-05" db="EMBL/GenBank/DDBJ databases">
        <authorList>
            <person name="Stam R."/>
        </authorList>
    </citation>
    <scope>NUCLEOTIDE SEQUENCE</scope>
    <source>
        <strain evidence="1">CS162</strain>
    </source>
</reference>
<dbReference type="OrthoDB" id="4220372at2759"/>
<dbReference type="InterPro" id="IPR053175">
    <property type="entry name" value="DHMBA_Reg_Transcription_Factor"/>
</dbReference>